<keyword evidence="2" id="KW-0902">Two-component regulatory system</keyword>
<dbReference type="Pfam" id="PF00486">
    <property type="entry name" value="Trans_reg_C"/>
    <property type="match status" value="1"/>
</dbReference>
<keyword evidence="11" id="KW-1185">Reference proteome</keyword>
<dbReference type="SUPFAM" id="SSF52172">
    <property type="entry name" value="CheY-like"/>
    <property type="match status" value="1"/>
</dbReference>
<gene>
    <name evidence="10" type="ORF">GGD88_002247</name>
</gene>
<protein>
    <submittedName>
        <fullName evidence="10">Two-component system cell cycle response regulator CtrA</fullName>
    </submittedName>
</protein>
<dbReference type="SMART" id="SM00862">
    <property type="entry name" value="Trans_reg_C"/>
    <property type="match status" value="1"/>
</dbReference>
<dbReference type="GO" id="GO:0005829">
    <property type="term" value="C:cytosol"/>
    <property type="evidence" value="ECO:0007669"/>
    <property type="project" value="TreeGrafter"/>
</dbReference>
<dbReference type="AlphaFoldDB" id="A0A7W6WKX1"/>
<dbReference type="GO" id="GO:0032993">
    <property type="term" value="C:protein-DNA complex"/>
    <property type="evidence" value="ECO:0007669"/>
    <property type="project" value="TreeGrafter"/>
</dbReference>
<dbReference type="PROSITE" id="PS51755">
    <property type="entry name" value="OMPR_PHOB"/>
    <property type="match status" value="1"/>
</dbReference>
<evidence type="ECO:0000256" key="3">
    <source>
        <dbReference type="ARBA" id="ARBA00023015"/>
    </source>
</evidence>
<dbReference type="Proteomes" id="UP000555728">
    <property type="component" value="Unassembled WGS sequence"/>
</dbReference>
<evidence type="ECO:0000259" key="9">
    <source>
        <dbReference type="PROSITE" id="PS51755"/>
    </source>
</evidence>
<keyword evidence="4 7" id="KW-0238">DNA-binding</keyword>
<feature type="domain" description="Response regulatory" evidence="8">
    <location>
        <begin position="2"/>
        <end position="116"/>
    </location>
</feature>
<dbReference type="FunFam" id="1.10.10.10:FF:000052">
    <property type="entry name" value="Cell cycle response regulator"/>
    <property type="match status" value="1"/>
</dbReference>
<dbReference type="InterPro" id="IPR039420">
    <property type="entry name" value="WalR-like"/>
</dbReference>
<evidence type="ECO:0000256" key="1">
    <source>
        <dbReference type="ARBA" id="ARBA00022553"/>
    </source>
</evidence>
<dbReference type="EMBL" id="JACIGI010000017">
    <property type="protein sequence ID" value="MBB4286515.1"/>
    <property type="molecule type" value="Genomic_DNA"/>
</dbReference>
<dbReference type="Pfam" id="PF00072">
    <property type="entry name" value="Response_reg"/>
    <property type="match status" value="1"/>
</dbReference>
<evidence type="ECO:0000313" key="11">
    <source>
        <dbReference type="Proteomes" id="UP000555728"/>
    </source>
</evidence>
<dbReference type="Gene3D" id="1.10.10.10">
    <property type="entry name" value="Winged helix-like DNA-binding domain superfamily/Winged helix DNA-binding domain"/>
    <property type="match status" value="1"/>
</dbReference>
<name>A0A7W6WKX1_9PROT</name>
<evidence type="ECO:0000256" key="2">
    <source>
        <dbReference type="ARBA" id="ARBA00023012"/>
    </source>
</evidence>
<dbReference type="SMART" id="SM00448">
    <property type="entry name" value="REC"/>
    <property type="match status" value="1"/>
</dbReference>
<evidence type="ECO:0000259" key="8">
    <source>
        <dbReference type="PROSITE" id="PS50110"/>
    </source>
</evidence>
<evidence type="ECO:0000256" key="7">
    <source>
        <dbReference type="PROSITE-ProRule" id="PRU01091"/>
    </source>
</evidence>
<keyword evidence="3" id="KW-0805">Transcription regulation</keyword>
<feature type="modified residue" description="4-aspartylphosphate" evidence="6">
    <location>
        <position position="51"/>
    </location>
</feature>
<keyword evidence="5" id="KW-0804">Transcription</keyword>
<organism evidence="10 11">
    <name type="scientific">Roseospira goensis</name>
    <dbReference type="NCBI Taxonomy" id="391922"/>
    <lineage>
        <taxon>Bacteria</taxon>
        <taxon>Pseudomonadati</taxon>
        <taxon>Pseudomonadota</taxon>
        <taxon>Alphaproteobacteria</taxon>
        <taxon>Rhodospirillales</taxon>
        <taxon>Rhodospirillaceae</taxon>
        <taxon>Roseospira</taxon>
    </lineage>
</organism>
<dbReference type="PANTHER" id="PTHR48111">
    <property type="entry name" value="REGULATOR OF RPOS"/>
    <property type="match status" value="1"/>
</dbReference>
<feature type="domain" description="OmpR/PhoB-type" evidence="9">
    <location>
        <begin position="124"/>
        <end position="223"/>
    </location>
</feature>
<sequence length="233" mass="25884">MRVLIIEDDPATAEGLALILRREGWVADTTDLGEDGLEIGKLYDYDIILLDLMLPDMDGLDVIRGLRAARVETPVLILSGIDESSRKVKGLGIGADDYLTKPFDRGELLARIQAIVRRARGHAQPVVRVGRLTINLETRAAEVDDQPLHLTGKEYGILELLAMRRGSTLTKEQFLNHLYGGMDEPELKIIDVFICKLRKKIAKATGQETYVETVWGRGYRLCEPSDTPSAKSA</sequence>
<dbReference type="Gene3D" id="6.10.250.690">
    <property type="match status" value="1"/>
</dbReference>
<reference evidence="10 11" key="1">
    <citation type="submission" date="2020-08" db="EMBL/GenBank/DDBJ databases">
        <title>Genome sequencing of Purple Non-Sulfur Bacteria from various extreme environments.</title>
        <authorList>
            <person name="Mayer M."/>
        </authorList>
    </citation>
    <scope>NUCLEOTIDE SEQUENCE [LARGE SCALE GENOMIC DNA]</scope>
    <source>
        <strain evidence="10 11">JA135</strain>
    </source>
</reference>
<accession>A0A7W6WKX1</accession>
<dbReference type="PANTHER" id="PTHR48111:SF22">
    <property type="entry name" value="REGULATOR OF RPOS"/>
    <property type="match status" value="1"/>
</dbReference>
<proteinExistence type="predicted"/>
<dbReference type="GO" id="GO:0000976">
    <property type="term" value="F:transcription cis-regulatory region binding"/>
    <property type="evidence" value="ECO:0007669"/>
    <property type="project" value="TreeGrafter"/>
</dbReference>
<dbReference type="NCBIfam" id="NF045991">
    <property type="entry name" value="RespRegCtrARhodob"/>
    <property type="match status" value="1"/>
</dbReference>
<dbReference type="CDD" id="cd00383">
    <property type="entry name" value="trans_reg_C"/>
    <property type="match status" value="1"/>
</dbReference>
<comment type="caution">
    <text evidence="10">The sequence shown here is derived from an EMBL/GenBank/DDBJ whole genome shotgun (WGS) entry which is preliminary data.</text>
</comment>
<dbReference type="RefSeq" id="WP_184435431.1">
    <property type="nucleotide sequence ID" value="NZ_JACIGI010000017.1"/>
</dbReference>
<keyword evidence="1 6" id="KW-0597">Phosphoprotein</keyword>
<dbReference type="InterPro" id="IPR011006">
    <property type="entry name" value="CheY-like_superfamily"/>
</dbReference>
<evidence type="ECO:0000313" key="10">
    <source>
        <dbReference type="EMBL" id="MBB4286515.1"/>
    </source>
</evidence>
<dbReference type="GO" id="GO:0000156">
    <property type="term" value="F:phosphorelay response regulator activity"/>
    <property type="evidence" value="ECO:0007669"/>
    <property type="project" value="TreeGrafter"/>
</dbReference>
<dbReference type="GO" id="GO:0006355">
    <property type="term" value="P:regulation of DNA-templated transcription"/>
    <property type="evidence" value="ECO:0007669"/>
    <property type="project" value="InterPro"/>
</dbReference>
<feature type="DNA-binding region" description="OmpR/PhoB-type" evidence="7">
    <location>
        <begin position="124"/>
        <end position="223"/>
    </location>
</feature>
<dbReference type="InterPro" id="IPR001867">
    <property type="entry name" value="OmpR/PhoB-type_DNA-bd"/>
</dbReference>
<evidence type="ECO:0000256" key="6">
    <source>
        <dbReference type="PROSITE-ProRule" id="PRU00169"/>
    </source>
</evidence>
<evidence type="ECO:0000256" key="4">
    <source>
        <dbReference type="ARBA" id="ARBA00023125"/>
    </source>
</evidence>
<dbReference type="PROSITE" id="PS50110">
    <property type="entry name" value="RESPONSE_REGULATORY"/>
    <property type="match status" value="1"/>
</dbReference>
<dbReference type="InterPro" id="IPR001789">
    <property type="entry name" value="Sig_transdc_resp-reg_receiver"/>
</dbReference>
<evidence type="ECO:0000256" key="5">
    <source>
        <dbReference type="ARBA" id="ARBA00023163"/>
    </source>
</evidence>
<dbReference type="Gene3D" id="3.40.50.2300">
    <property type="match status" value="1"/>
</dbReference>
<dbReference type="InterPro" id="IPR036388">
    <property type="entry name" value="WH-like_DNA-bd_sf"/>
</dbReference>